<comment type="similarity">
    <text evidence="1">Belongs to the UPF0749 family.</text>
</comment>
<dbReference type="PANTHER" id="PTHR37313">
    <property type="entry name" value="UPF0749 PROTEIN RV1825"/>
    <property type="match status" value="1"/>
</dbReference>
<dbReference type="EMBL" id="FNDU01000003">
    <property type="protein sequence ID" value="SDH91127.1"/>
    <property type="molecule type" value="Genomic_DNA"/>
</dbReference>
<dbReference type="InterPro" id="IPR010273">
    <property type="entry name" value="DUF881"/>
</dbReference>
<sequence length="236" mass="26417">MGFIIKAILLVVSVGVGFAAVTQLQNISPTNAADNSRDILELRQTLREEQEHRQELYERIRENERLLEEYKAEQKNSREFAMKEAVANLEEKAGLTEVSGPGITIELKKAGATHANTSSSEVSLTPVLLRRLVNELYSFGAKEISIEGERILETTAFRDIGGAAHINGNRLPALPVQIKIIADDPEQVHNQFIVSESAEYFSFENVEPVSTVKDEVTIPAYDEIRRVRHMEAVEED</sequence>
<dbReference type="Gene3D" id="3.30.70.1880">
    <property type="entry name" value="Protein of unknown function DUF881"/>
    <property type="match status" value="1"/>
</dbReference>
<name>A0A1G8G9R0_9BACI</name>
<evidence type="ECO:0000313" key="4">
    <source>
        <dbReference type="Proteomes" id="UP000199017"/>
    </source>
</evidence>
<dbReference type="STRING" id="930129.SAMN05216352_103291"/>
<evidence type="ECO:0000256" key="2">
    <source>
        <dbReference type="SAM" id="Coils"/>
    </source>
</evidence>
<keyword evidence="4" id="KW-1185">Reference proteome</keyword>
<accession>A0A1G8G9R0</accession>
<evidence type="ECO:0000256" key="1">
    <source>
        <dbReference type="ARBA" id="ARBA00009108"/>
    </source>
</evidence>
<dbReference type="Pfam" id="PF05949">
    <property type="entry name" value="DUF881"/>
    <property type="match status" value="1"/>
</dbReference>
<keyword evidence="2" id="KW-0175">Coiled coil</keyword>
<evidence type="ECO:0000313" key="3">
    <source>
        <dbReference type="EMBL" id="SDH91127.1"/>
    </source>
</evidence>
<gene>
    <name evidence="3" type="ORF">SAMN05216352_103291</name>
</gene>
<dbReference type="PANTHER" id="PTHR37313:SF2">
    <property type="entry name" value="UPF0749 PROTEIN YLXX"/>
    <property type="match status" value="1"/>
</dbReference>
<feature type="coiled-coil region" evidence="2">
    <location>
        <begin position="39"/>
        <end position="73"/>
    </location>
</feature>
<reference evidence="3 4" key="1">
    <citation type="submission" date="2016-10" db="EMBL/GenBank/DDBJ databases">
        <authorList>
            <person name="de Groot N.N."/>
        </authorList>
    </citation>
    <scope>NUCLEOTIDE SEQUENCE [LARGE SCALE GENOMIC DNA]</scope>
    <source>
        <strain evidence="4">P4B,CCM 7963,CECT 7998,DSM 25260,IBRC-M 10614,KCTC 13821</strain>
    </source>
</reference>
<dbReference type="Proteomes" id="UP000199017">
    <property type="component" value="Unassembled WGS sequence"/>
</dbReference>
<protein>
    <submittedName>
        <fullName evidence="3">Uncharacterized conserved protein YlxW, UPF0749 family</fullName>
    </submittedName>
</protein>
<dbReference type="OrthoDB" id="2439649at2"/>
<proteinExistence type="inferred from homology"/>
<dbReference type="RefSeq" id="WP_091582853.1">
    <property type="nucleotide sequence ID" value="NZ_FNDU01000003.1"/>
</dbReference>
<organism evidence="3 4">
    <name type="scientific">Alteribacillus bidgolensis</name>
    <dbReference type="NCBI Taxonomy" id="930129"/>
    <lineage>
        <taxon>Bacteria</taxon>
        <taxon>Bacillati</taxon>
        <taxon>Bacillota</taxon>
        <taxon>Bacilli</taxon>
        <taxon>Bacillales</taxon>
        <taxon>Bacillaceae</taxon>
        <taxon>Alteribacillus</taxon>
    </lineage>
</organism>
<dbReference type="AlphaFoldDB" id="A0A1G8G9R0"/>